<dbReference type="Proteomes" id="UP001321450">
    <property type="component" value="Chromosome"/>
</dbReference>
<accession>A0AAU9CBJ9</accession>
<reference evidence="4" key="1">
    <citation type="journal article" date="2024" name="Int. J. Syst. Evol. Microbiol.">
        <title>Methylomarinovum tepidoasis sp. nov., a moderately thermophilic methanotroph of the family Methylothermaceae isolated from a deep-sea hydrothermal field.</title>
        <authorList>
            <person name="Hirayama H."/>
            <person name="Takaki Y."/>
            <person name="Abe M."/>
            <person name="Miyazaki M."/>
            <person name="Uematsu K."/>
            <person name="Matsui Y."/>
            <person name="Takai K."/>
        </authorList>
    </citation>
    <scope>NUCLEOTIDE SEQUENCE [LARGE SCALE GENOMIC DNA]</scope>
    <source>
        <strain evidence="4">IN45</strain>
    </source>
</reference>
<evidence type="ECO:0000313" key="3">
    <source>
        <dbReference type="EMBL" id="BCX89291.1"/>
    </source>
</evidence>
<proteinExistence type="predicted"/>
<organism evidence="3 4">
    <name type="scientific">Methylomarinovum tepidoasis</name>
    <dbReference type="NCBI Taxonomy" id="2840183"/>
    <lineage>
        <taxon>Bacteria</taxon>
        <taxon>Pseudomonadati</taxon>
        <taxon>Pseudomonadota</taxon>
        <taxon>Gammaproteobacteria</taxon>
        <taxon>Methylococcales</taxon>
        <taxon>Methylothermaceae</taxon>
        <taxon>Methylomarinovum</taxon>
    </lineage>
</organism>
<feature type="domain" description="Cytochrome P460" evidence="2">
    <location>
        <begin position="30"/>
        <end position="154"/>
    </location>
</feature>
<dbReference type="AlphaFoldDB" id="A0AAU9CBJ9"/>
<name>A0AAU9CBJ9_9GAMM</name>
<dbReference type="RefSeq" id="WP_286291590.1">
    <property type="nucleotide sequence ID" value="NZ_AP024718.1"/>
</dbReference>
<keyword evidence="4" id="KW-1185">Reference proteome</keyword>
<dbReference type="InterPro" id="IPR032033">
    <property type="entry name" value="Cytochrome_P460"/>
</dbReference>
<dbReference type="KEGG" id="meiy:MIN45_P1663"/>
<sequence length="160" mass="17595">MRKLAFLFATAILPLGAQATPPPSNGIKLPATYKHWQVLGVSHRDDNQSLRVIVGNTTAMTATRKGNTHPWPDGAILGKLVWKDSRHPLWQPAIVPGTLSHIEFMVKDSKKYADTGGWGFARWVGMELKPLDNDGGKPCFECHKAAAKTDFVFTRPAPLP</sequence>
<protein>
    <recommendedName>
        <fullName evidence="2">Cytochrome P460 domain-containing protein</fullName>
    </recommendedName>
</protein>
<dbReference type="Gene3D" id="3.50.70.20">
    <property type="entry name" value="Cytochrome P460"/>
    <property type="match status" value="1"/>
</dbReference>
<evidence type="ECO:0000259" key="2">
    <source>
        <dbReference type="Pfam" id="PF16694"/>
    </source>
</evidence>
<evidence type="ECO:0000256" key="1">
    <source>
        <dbReference type="SAM" id="SignalP"/>
    </source>
</evidence>
<dbReference type="EMBL" id="AP024718">
    <property type="protein sequence ID" value="BCX89291.1"/>
    <property type="molecule type" value="Genomic_DNA"/>
</dbReference>
<keyword evidence="1" id="KW-0732">Signal</keyword>
<feature type="chain" id="PRO_5043806946" description="Cytochrome P460 domain-containing protein" evidence="1">
    <location>
        <begin position="20"/>
        <end position="160"/>
    </location>
</feature>
<dbReference type="InterPro" id="IPR038142">
    <property type="entry name" value="Cytochrome_P460_sp"/>
</dbReference>
<evidence type="ECO:0000313" key="4">
    <source>
        <dbReference type="Proteomes" id="UP001321450"/>
    </source>
</evidence>
<dbReference type="Pfam" id="PF16694">
    <property type="entry name" value="Cytochrome_P460"/>
    <property type="match status" value="1"/>
</dbReference>
<gene>
    <name evidence="3" type="ORF">MIN45_P1663</name>
</gene>
<dbReference type="CDD" id="cd20753">
    <property type="entry name" value="cyt_P460_Mc-like"/>
    <property type="match status" value="1"/>
</dbReference>
<feature type="signal peptide" evidence="1">
    <location>
        <begin position="1"/>
        <end position="19"/>
    </location>
</feature>